<name>A0A4U8YVI4_METTU</name>
<dbReference type="GO" id="GO:0016740">
    <property type="term" value="F:transferase activity"/>
    <property type="evidence" value="ECO:0007669"/>
    <property type="project" value="UniProtKB-KW"/>
</dbReference>
<proteinExistence type="predicted"/>
<reference evidence="1 2" key="1">
    <citation type="submission" date="2019-03" db="EMBL/GenBank/DDBJ databases">
        <authorList>
            <person name="Kox A.R. M."/>
        </authorList>
    </citation>
    <scope>NUCLEOTIDE SEQUENCE [LARGE SCALE GENOMIC DNA]</scope>
    <source>
        <strain evidence="1">MTUNDRAET4 annotated genome</strain>
    </source>
</reference>
<dbReference type="SUPFAM" id="SSF52540">
    <property type="entry name" value="P-loop containing nucleoside triphosphate hydrolases"/>
    <property type="match status" value="1"/>
</dbReference>
<organism evidence="1 2">
    <name type="scientific">Methylocella tundrae</name>
    <dbReference type="NCBI Taxonomy" id="227605"/>
    <lineage>
        <taxon>Bacteria</taxon>
        <taxon>Pseudomonadati</taxon>
        <taxon>Pseudomonadota</taxon>
        <taxon>Alphaproteobacteria</taxon>
        <taxon>Hyphomicrobiales</taxon>
        <taxon>Beijerinckiaceae</taxon>
        <taxon>Methylocella</taxon>
    </lineage>
</organism>
<dbReference type="KEGG" id="mtun:MTUNDRAET4_0938"/>
<gene>
    <name evidence="1" type="ORF">MTUNDRAET4_0938</name>
</gene>
<dbReference type="AlphaFoldDB" id="A0A4U8YVI4"/>
<evidence type="ECO:0000313" key="2">
    <source>
        <dbReference type="Proteomes" id="UP000294360"/>
    </source>
</evidence>
<sequence>MADPTMQRSRSDVAQDPLEPIILLGRGGSGTRLLSAFAASNGIFLGNMLNATADSVEWVQDIYDLAIESTTVGVDAGSTRDAYWRERLRGTAGRILSAAGLPSDVAWGWKLPETMLALPQVLRAFPRARVVHLVRHPVTSSLRRTHMTSRLSNPVGQVVLPAAYVACGLNPKNIEFDEPYLHNAVTWTYQVGNVCRALSKTLADERHLQLRYEDICANPVETHCELGKFLGKNVVPMNEIPDIDWARVSNFDINDERPEQIWSICGEVAIALGYAKDGLAVRPINAPHPI</sequence>
<dbReference type="Proteomes" id="UP000294360">
    <property type="component" value="Chromosome"/>
</dbReference>
<dbReference type="Gene3D" id="3.40.50.300">
    <property type="entry name" value="P-loop containing nucleotide triphosphate hydrolases"/>
    <property type="match status" value="1"/>
</dbReference>
<dbReference type="RefSeq" id="WP_134487382.1">
    <property type="nucleotide sequence ID" value="NZ_CP139089.1"/>
</dbReference>
<protein>
    <submittedName>
        <fullName evidence="1">Sulfotransferase family protein</fullName>
    </submittedName>
</protein>
<accession>A0A4U8YVI4</accession>
<dbReference type="Pfam" id="PF13469">
    <property type="entry name" value="Sulfotransfer_3"/>
    <property type="match status" value="1"/>
</dbReference>
<dbReference type="OrthoDB" id="9800698at2"/>
<dbReference type="EMBL" id="LR536450">
    <property type="protein sequence ID" value="VFU07831.1"/>
    <property type="molecule type" value="Genomic_DNA"/>
</dbReference>
<evidence type="ECO:0000313" key="1">
    <source>
        <dbReference type="EMBL" id="VFU07831.1"/>
    </source>
</evidence>
<dbReference type="InterPro" id="IPR027417">
    <property type="entry name" value="P-loop_NTPase"/>
</dbReference>
<keyword evidence="1" id="KW-0808">Transferase</keyword>